<accession>C5BYY6</accession>
<keyword evidence="2" id="KW-1185">Reference proteome</keyword>
<reference evidence="1 2" key="1">
    <citation type="journal article" date="2009" name="Stand. Genomic Sci.">
        <title>Complete genome sequence of Beutenbergia cavernae type strain (HKI 0122).</title>
        <authorList>
            <person name="Land M."/>
            <person name="Pukall R."/>
            <person name="Abt B."/>
            <person name="Goker M."/>
            <person name="Rohde M."/>
            <person name="Glavina Del Rio T."/>
            <person name="Tice H."/>
            <person name="Copeland A."/>
            <person name="Cheng J.F."/>
            <person name="Lucas S."/>
            <person name="Chen F."/>
            <person name="Nolan M."/>
            <person name="Bruce D."/>
            <person name="Goodwin L."/>
            <person name="Pitluck S."/>
            <person name="Ivanova N."/>
            <person name="Mavromatis K."/>
            <person name="Ovchinnikova G."/>
            <person name="Pati A."/>
            <person name="Chen A."/>
            <person name="Palaniappan K."/>
            <person name="Hauser L."/>
            <person name="Chang Y.J."/>
            <person name="Jefferies C.C."/>
            <person name="Saunders E."/>
            <person name="Brettin T."/>
            <person name="Detter J.C."/>
            <person name="Han C."/>
            <person name="Chain P."/>
            <person name="Bristow J."/>
            <person name="Eisen J.A."/>
            <person name="Markowitz V."/>
            <person name="Hugenholtz P."/>
            <person name="Kyrpides N.C."/>
            <person name="Klenk H.P."/>
            <person name="Lapidus A."/>
        </authorList>
    </citation>
    <scope>NUCLEOTIDE SEQUENCE [LARGE SCALE GENOMIC DNA]</scope>
    <source>
        <strain evidence="2">ATCC BAA-8 / DSM 12333 / NBRC 16432</strain>
    </source>
</reference>
<evidence type="ECO:0000313" key="2">
    <source>
        <dbReference type="Proteomes" id="UP000007962"/>
    </source>
</evidence>
<proteinExistence type="predicted"/>
<dbReference type="RefSeq" id="WP_015883341.1">
    <property type="nucleotide sequence ID" value="NC_012669.1"/>
</dbReference>
<gene>
    <name evidence="1" type="ordered locus">Bcav_2856</name>
</gene>
<dbReference type="STRING" id="471853.Bcav_2856"/>
<dbReference type="eggNOG" id="COG1540">
    <property type="taxonomic scope" value="Bacteria"/>
</dbReference>
<dbReference type="AlphaFoldDB" id="C5BYY6"/>
<dbReference type="HOGENOM" id="CLU_058821_2_0_11"/>
<organism evidence="1 2">
    <name type="scientific">Beutenbergia cavernae (strain ATCC BAA-8 / DSM 12333 / CCUG 43141 / JCM 11478 / NBRC 16432 / NCIMB 13614 / HKI 0122)</name>
    <dbReference type="NCBI Taxonomy" id="471853"/>
    <lineage>
        <taxon>Bacteria</taxon>
        <taxon>Bacillati</taxon>
        <taxon>Actinomycetota</taxon>
        <taxon>Actinomycetes</taxon>
        <taxon>Micrococcales</taxon>
        <taxon>Beutenbergiaceae</taxon>
        <taxon>Beutenbergia</taxon>
    </lineage>
</organism>
<dbReference type="KEGG" id="bcv:Bcav_2856"/>
<sequence length="262" mass="26688">MPRPRWFRLPSTGHLPTLEDVLDGALTVPSTLVRSQVDRLRSRRPDATPADVVAMLERRYLLTVSGMGGAVGATAAAPGLGTGAAIALTAGQVVTFLGASAAFALSVADVHGIAVDDAERRRALLLAALLGPSGTRVVEEEIGVGTALWGRALLTRLPLTTVKSVNATLARKVVRTTTAQVSSVMIGRLAPFGIGAIVGIVGGRALGGGVVQATRDAFGPAPADFVREIGHGPADLPELEPLLIEAVPLALEAGPSAAATPA</sequence>
<protein>
    <submittedName>
        <fullName evidence="1">Uncharacterized protein</fullName>
    </submittedName>
</protein>
<dbReference type="EMBL" id="CP001618">
    <property type="protein sequence ID" value="ACQ81101.1"/>
    <property type="molecule type" value="Genomic_DNA"/>
</dbReference>
<dbReference type="OrthoDB" id="5244605at2"/>
<evidence type="ECO:0000313" key="1">
    <source>
        <dbReference type="EMBL" id="ACQ81101.1"/>
    </source>
</evidence>
<dbReference type="Proteomes" id="UP000007962">
    <property type="component" value="Chromosome"/>
</dbReference>
<name>C5BYY6_BEUC1</name>